<comment type="similarity">
    <text evidence="2">Belongs to the DRC9 family.</text>
</comment>
<evidence type="ECO:0000256" key="9">
    <source>
        <dbReference type="ARBA" id="ARBA00032183"/>
    </source>
</evidence>
<accession>A0A8S3XCH4</accession>
<protein>
    <recommendedName>
        <fullName evidence="3">Dynein regulatory complex protein 9</fullName>
    </recommendedName>
    <alternativeName>
        <fullName evidence="9">IQ domain-containing protein G</fullName>
    </alternativeName>
</protein>
<evidence type="ECO:0000256" key="1">
    <source>
        <dbReference type="ARBA" id="ARBA00004611"/>
    </source>
</evidence>
<evidence type="ECO:0000256" key="2">
    <source>
        <dbReference type="ARBA" id="ARBA00008222"/>
    </source>
</evidence>
<dbReference type="GO" id="GO:0005737">
    <property type="term" value="C:cytoplasm"/>
    <property type="evidence" value="ECO:0007669"/>
    <property type="project" value="TreeGrafter"/>
</dbReference>
<keyword evidence="5" id="KW-0282">Flagellum</keyword>
<dbReference type="GO" id="GO:0044782">
    <property type="term" value="P:cilium organization"/>
    <property type="evidence" value="ECO:0007669"/>
    <property type="project" value="TreeGrafter"/>
</dbReference>
<dbReference type="InterPro" id="IPR042618">
    <property type="entry name" value="IQCG"/>
</dbReference>
<dbReference type="Proteomes" id="UP000691718">
    <property type="component" value="Unassembled WGS sequence"/>
</dbReference>
<evidence type="ECO:0000256" key="10">
    <source>
        <dbReference type="SAM" id="Coils"/>
    </source>
</evidence>
<dbReference type="Pfam" id="PF00612">
    <property type="entry name" value="IQ"/>
    <property type="match status" value="1"/>
</dbReference>
<feature type="coiled-coil region" evidence="10">
    <location>
        <begin position="120"/>
        <end position="147"/>
    </location>
</feature>
<evidence type="ECO:0000256" key="3">
    <source>
        <dbReference type="ARBA" id="ARBA00013738"/>
    </source>
</evidence>
<comment type="caution">
    <text evidence="12">The sequence shown here is derived from an EMBL/GenBank/DDBJ whole genome shotgun (WGS) entry which is preliminary data.</text>
</comment>
<feature type="signal peptide" evidence="11">
    <location>
        <begin position="1"/>
        <end position="33"/>
    </location>
</feature>
<evidence type="ECO:0000313" key="13">
    <source>
        <dbReference type="Proteomes" id="UP000691718"/>
    </source>
</evidence>
<evidence type="ECO:0000256" key="11">
    <source>
        <dbReference type="SAM" id="SignalP"/>
    </source>
</evidence>
<dbReference type="EMBL" id="CAJQZP010001125">
    <property type="protein sequence ID" value="CAG5017748.1"/>
    <property type="molecule type" value="Genomic_DNA"/>
</dbReference>
<dbReference type="OrthoDB" id="10254713at2759"/>
<evidence type="ECO:0000313" key="12">
    <source>
        <dbReference type="EMBL" id="CAG5017748.1"/>
    </source>
</evidence>
<keyword evidence="10" id="KW-0175">Coiled coil</keyword>
<evidence type="ECO:0000256" key="7">
    <source>
        <dbReference type="ARBA" id="ARBA00023212"/>
    </source>
</evidence>
<keyword evidence="8" id="KW-0966">Cell projection</keyword>
<evidence type="ECO:0000256" key="8">
    <source>
        <dbReference type="ARBA" id="ARBA00023273"/>
    </source>
</evidence>
<sequence length="310" mass="36724">MQGTGRISNMDALLFVLILEVVLLQMQILESRALQNVELISATNKKKKHQRDKLSRDRILVTDVIRTTLLQVAEEGHYRALHQAVDILNQSSSTITSMQINHDHLKTLIQNVKHQLITKQSHWELQLRNYEDKVASLKDKFRDSQLNAKARLSFAEKYMYANAEVLELRYQIKPSSLPRLEHEQRVHTEILRAYELQIKEREELLEYWKIKHKDDTTKLREQVIEQREKLRVTIARREELQKLYSYHAGEMRAWSTFKRERAARLAREERSRAAATRIQAWWRGLMVRRALGSFKHLKTTKKAVVKNKKK</sequence>
<keyword evidence="11" id="KW-0732">Signal</keyword>
<keyword evidence="6" id="KW-0969">Cilium</keyword>
<keyword evidence="4" id="KW-0963">Cytoplasm</keyword>
<evidence type="ECO:0000256" key="4">
    <source>
        <dbReference type="ARBA" id="ARBA00022490"/>
    </source>
</evidence>
<dbReference type="PANTHER" id="PTHR14871:SF1">
    <property type="entry name" value="DYNEIN REGULATORY COMPLEX PROTEIN 9"/>
    <property type="match status" value="1"/>
</dbReference>
<dbReference type="AlphaFoldDB" id="A0A8S3XCH4"/>
<dbReference type="CDD" id="cd23766">
    <property type="entry name" value="IQCG"/>
    <property type="match status" value="1"/>
</dbReference>
<keyword evidence="7" id="KW-0206">Cytoskeleton</keyword>
<dbReference type="InterPro" id="IPR000048">
    <property type="entry name" value="IQ_motif_EF-hand-BS"/>
</dbReference>
<proteinExistence type="inferred from homology"/>
<evidence type="ECO:0000256" key="5">
    <source>
        <dbReference type="ARBA" id="ARBA00022846"/>
    </source>
</evidence>
<comment type="subcellular location">
    <subcellularLocation>
        <location evidence="1">Cytoplasm</location>
        <location evidence="1">Cytoskeleton</location>
        <location evidence="1">Flagellum axoneme</location>
    </subcellularLocation>
</comment>
<feature type="chain" id="PRO_5035793344" description="Dynein regulatory complex protein 9" evidence="11">
    <location>
        <begin position="34"/>
        <end position="310"/>
    </location>
</feature>
<name>A0A8S3XCH4_PARAO</name>
<dbReference type="PROSITE" id="PS50096">
    <property type="entry name" value="IQ"/>
    <property type="match status" value="1"/>
</dbReference>
<dbReference type="PANTHER" id="PTHR14871">
    <property type="entry name" value="DYNEIN REGULATORY COMPLEX PROTEIN 9"/>
    <property type="match status" value="1"/>
</dbReference>
<gene>
    <name evidence="12" type="ORF">PAPOLLO_LOCUS16718</name>
</gene>
<organism evidence="12 13">
    <name type="scientific">Parnassius apollo</name>
    <name type="common">Apollo butterfly</name>
    <name type="synonym">Papilio apollo</name>
    <dbReference type="NCBI Taxonomy" id="110799"/>
    <lineage>
        <taxon>Eukaryota</taxon>
        <taxon>Metazoa</taxon>
        <taxon>Ecdysozoa</taxon>
        <taxon>Arthropoda</taxon>
        <taxon>Hexapoda</taxon>
        <taxon>Insecta</taxon>
        <taxon>Pterygota</taxon>
        <taxon>Neoptera</taxon>
        <taxon>Endopterygota</taxon>
        <taxon>Lepidoptera</taxon>
        <taxon>Glossata</taxon>
        <taxon>Ditrysia</taxon>
        <taxon>Papilionoidea</taxon>
        <taxon>Papilionidae</taxon>
        <taxon>Parnassiinae</taxon>
        <taxon>Parnassini</taxon>
        <taxon>Parnassius</taxon>
        <taxon>Parnassius</taxon>
    </lineage>
</organism>
<dbReference type="GO" id="GO:0031514">
    <property type="term" value="C:motile cilium"/>
    <property type="evidence" value="ECO:0007669"/>
    <property type="project" value="TreeGrafter"/>
</dbReference>
<reference evidence="12" key="1">
    <citation type="submission" date="2021-04" db="EMBL/GenBank/DDBJ databases">
        <authorList>
            <person name="Tunstrom K."/>
        </authorList>
    </citation>
    <scope>NUCLEOTIDE SEQUENCE</scope>
</reference>
<evidence type="ECO:0000256" key="6">
    <source>
        <dbReference type="ARBA" id="ARBA00023069"/>
    </source>
</evidence>
<keyword evidence="13" id="KW-1185">Reference proteome</keyword>